<dbReference type="InterPro" id="IPR008936">
    <property type="entry name" value="Rho_GTPase_activation_prot"/>
</dbReference>
<feature type="compositionally biased region" description="Low complexity" evidence="6">
    <location>
        <begin position="614"/>
        <end position="624"/>
    </location>
</feature>
<keyword evidence="11" id="KW-1185">Reference proteome</keyword>
<feature type="domain" description="Rho-GAP" evidence="9">
    <location>
        <begin position="1317"/>
        <end position="1512"/>
    </location>
</feature>
<feature type="compositionally biased region" description="Basic and acidic residues" evidence="6">
    <location>
        <begin position="872"/>
        <end position="882"/>
    </location>
</feature>
<feature type="compositionally biased region" description="Low complexity" evidence="6">
    <location>
        <begin position="379"/>
        <end position="392"/>
    </location>
</feature>
<proteinExistence type="predicted"/>
<dbReference type="SUPFAM" id="SSF48350">
    <property type="entry name" value="GTPase activation domain, GAP"/>
    <property type="match status" value="1"/>
</dbReference>
<dbReference type="STRING" id="139825.A0A401GEV6"/>
<dbReference type="InterPro" id="IPR046349">
    <property type="entry name" value="C1-like_sf"/>
</dbReference>
<dbReference type="GO" id="GO:0046872">
    <property type="term" value="F:metal ion binding"/>
    <property type="evidence" value="ECO:0007669"/>
    <property type="project" value="UniProtKB-KW"/>
</dbReference>
<feature type="compositionally biased region" description="Polar residues" evidence="6">
    <location>
        <begin position="588"/>
        <end position="606"/>
    </location>
</feature>
<dbReference type="FunFam" id="1.10.555.10:FF:000043">
    <property type="entry name" value="Rho GTPase activator Rga"/>
    <property type="match status" value="1"/>
</dbReference>
<dbReference type="RefSeq" id="XP_027611621.1">
    <property type="nucleotide sequence ID" value="XM_027755820.1"/>
</dbReference>
<evidence type="ECO:0000256" key="4">
    <source>
        <dbReference type="PROSITE-ProRule" id="PRU00125"/>
    </source>
</evidence>
<dbReference type="SUPFAM" id="SSF57889">
    <property type="entry name" value="Cysteine-rich domain"/>
    <property type="match status" value="1"/>
</dbReference>
<keyword evidence="5" id="KW-0175">Coiled coil</keyword>
<feature type="compositionally biased region" description="Polar residues" evidence="6">
    <location>
        <begin position="503"/>
        <end position="513"/>
    </location>
</feature>
<gene>
    <name evidence="10" type="ORF">SCP_0304270</name>
</gene>
<evidence type="ECO:0000256" key="5">
    <source>
        <dbReference type="SAM" id="Coils"/>
    </source>
</evidence>
<name>A0A401GEV6_9APHY</name>
<dbReference type="EMBL" id="BFAD01000003">
    <property type="protein sequence ID" value="GBE80708.1"/>
    <property type="molecule type" value="Genomic_DNA"/>
</dbReference>
<dbReference type="Gene3D" id="3.30.60.20">
    <property type="match status" value="1"/>
</dbReference>
<reference evidence="10 11" key="1">
    <citation type="journal article" date="2018" name="Sci. Rep.">
        <title>Genome sequence of the cauliflower mushroom Sparassis crispa (Hanabiratake) and its association with beneficial usage.</title>
        <authorList>
            <person name="Kiyama R."/>
            <person name="Furutani Y."/>
            <person name="Kawaguchi K."/>
            <person name="Nakanishi T."/>
        </authorList>
    </citation>
    <scope>NUCLEOTIDE SEQUENCE [LARGE SCALE GENOMIC DNA]</scope>
</reference>
<dbReference type="CDD" id="cd00029">
    <property type="entry name" value="C1"/>
    <property type="match status" value="1"/>
</dbReference>
<dbReference type="Pfam" id="PF00130">
    <property type="entry name" value="C1_1"/>
    <property type="match status" value="1"/>
</dbReference>
<keyword evidence="2 4" id="KW-0479">Metal-binding</keyword>
<comment type="caution">
    <text evidence="10">The sequence shown here is derived from an EMBL/GenBank/DDBJ whole genome shotgun (WGS) entry which is preliminary data.</text>
</comment>
<dbReference type="FunFam" id="2.10.110.10:FF:000160">
    <property type="entry name" value="Signal transducer, putative"/>
    <property type="match status" value="1"/>
</dbReference>
<dbReference type="Pfam" id="PF00620">
    <property type="entry name" value="RhoGAP"/>
    <property type="match status" value="1"/>
</dbReference>
<dbReference type="SMART" id="SM00109">
    <property type="entry name" value="C1"/>
    <property type="match status" value="1"/>
</dbReference>
<feature type="compositionally biased region" description="Low complexity" evidence="6">
    <location>
        <begin position="428"/>
        <end position="446"/>
    </location>
</feature>
<protein>
    <submittedName>
        <fullName evidence="10">RhoGAP-domain-containing protein</fullName>
    </submittedName>
</protein>
<dbReference type="CDD" id="cd09395">
    <property type="entry name" value="LIM2_Rga"/>
    <property type="match status" value="1"/>
</dbReference>
<dbReference type="Gene3D" id="1.10.555.10">
    <property type="entry name" value="Rho GTPase activation protein"/>
    <property type="match status" value="1"/>
</dbReference>
<organism evidence="10 11">
    <name type="scientific">Sparassis crispa</name>
    <dbReference type="NCBI Taxonomy" id="139825"/>
    <lineage>
        <taxon>Eukaryota</taxon>
        <taxon>Fungi</taxon>
        <taxon>Dikarya</taxon>
        <taxon>Basidiomycota</taxon>
        <taxon>Agaricomycotina</taxon>
        <taxon>Agaricomycetes</taxon>
        <taxon>Polyporales</taxon>
        <taxon>Sparassidaceae</taxon>
        <taxon>Sparassis</taxon>
    </lineage>
</organism>
<dbReference type="InterPro" id="IPR051854">
    <property type="entry name" value="Rho-type_GAP"/>
</dbReference>
<feature type="region of interest" description="Disordered" evidence="6">
    <location>
        <begin position="755"/>
        <end position="897"/>
    </location>
</feature>
<dbReference type="Pfam" id="PF00412">
    <property type="entry name" value="LIM"/>
    <property type="match status" value="2"/>
</dbReference>
<feature type="region of interest" description="Disordered" evidence="6">
    <location>
        <begin position="156"/>
        <end position="711"/>
    </location>
</feature>
<evidence type="ECO:0000256" key="3">
    <source>
        <dbReference type="ARBA" id="ARBA00022833"/>
    </source>
</evidence>
<evidence type="ECO:0000259" key="8">
    <source>
        <dbReference type="PROSITE" id="PS50081"/>
    </source>
</evidence>
<feature type="compositionally biased region" description="Low complexity" evidence="6">
    <location>
        <begin position="276"/>
        <end position="292"/>
    </location>
</feature>
<feature type="compositionally biased region" description="Low complexity" evidence="6">
    <location>
        <begin position="761"/>
        <end position="775"/>
    </location>
</feature>
<dbReference type="PROSITE" id="PS00478">
    <property type="entry name" value="LIM_DOMAIN_1"/>
    <property type="match status" value="1"/>
</dbReference>
<evidence type="ECO:0000256" key="6">
    <source>
        <dbReference type="SAM" id="MobiDB-lite"/>
    </source>
</evidence>
<dbReference type="PANTHER" id="PTHR46075:SF2">
    <property type="entry name" value="RHO GTPASE ACTIVATING PROTEIN AT 5A, ISOFORM A"/>
    <property type="match status" value="1"/>
</dbReference>
<dbReference type="PROSITE" id="PS50081">
    <property type="entry name" value="ZF_DAG_PE_2"/>
    <property type="match status" value="1"/>
</dbReference>
<dbReference type="PROSITE" id="PS50238">
    <property type="entry name" value="RHOGAP"/>
    <property type="match status" value="1"/>
</dbReference>
<feature type="compositionally biased region" description="Low complexity" evidence="6">
    <location>
        <begin position="488"/>
        <end position="502"/>
    </location>
</feature>
<feature type="compositionally biased region" description="Basic and acidic residues" evidence="6">
    <location>
        <begin position="447"/>
        <end position="463"/>
    </location>
</feature>
<feature type="compositionally biased region" description="Basic and acidic residues" evidence="6">
    <location>
        <begin position="162"/>
        <end position="177"/>
    </location>
</feature>
<dbReference type="InterPro" id="IPR001781">
    <property type="entry name" value="Znf_LIM"/>
</dbReference>
<dbReference type="InterPro" id="IPR000198">
    <property type="entry name" value="RhoGAP_dom"/>
</dbReference>
<feature type="coiled-coil region" evidence="5">
    <location>
        <begin position="959"/>
        <end position="1007"/>
    </location>
</feature>
<dbReference type="PANTHER" id="PTHR46075">
    <property type="entry name" value="CHIMERIN FAMILY MEMBER"/>
    <property type="match status" value="1"/>
</dbReference>
<feature type="domain" description="Phorbol-ester/DAG-type" evidence="8">
    <location>
        <begin position="1250"/>
        <end position="1296"/>
    </location>
</feature>
<evidence type="ECO:0000256" key="2">
    <source>
        <dbReference type="ARBA" id="ARBA00022723"/>
    </source>
</evidence>
<dbReference type="SMART" id="SM00132">
    <property type="entry name" value="LIM"/>
    <property type="match status" value="2"/>
</dbReference>
<sequence length="1519" mass="164916">MLAALPYNSAPMSDVSNLGSRGISAQPDSPLLNESRLCPGCKKSVITEVGGVVVAFGQSFFHVDCFMCAKCGNQVTADTNLLLLSDGSPVCENCSYCCSICKLPILDEAIMAGDDSYHAHCFKCKVCKNRIDELMFAKTSQGIYCMDCHSERVARSRRHAQRQREREEEKERERAREQAGAVAGTVDGGSASSREDAAKAREVIGAPARLSPPLDHHSSPDSPRPLSHAHSRADPNGTHHRPGPIRATKSAPSAHRASSIPDRGDGVHGGSDHVPRQPSVPVSSIPSISATPSSPPQPQRSTPLPDTGSLTVSICQPKAIPASNSSSRKNSFSENVRSHSPVPRMDSLGVPSSGAEKSLLTRKSFDGSVRPSNLQLRPSHSSHSLKAAASMSRASPNSRGLSLPDRDQARRDKRSSINPAVARSFANAQTQPSSSSSSTAPAVSSTHGRDFPRSTSTLHEHTSAEQTAPAYSLSVPPAPATYNLNPQLLGRARSGSSGSPLSENKQQLNQAVHSLSRPGSGLDHLPSRPGSHSEQQARLAAGDTTRSHDAGPSFGDGRRKDERRPPSLHLADGNVARAQESSVDRPQASPTPSVHTLRNSRSSSGTIGMELELPPASSSPMSPSHHVDVPHGIESGTDTESEESRDMEEPNVDALPPALPPKGLPHRGSIARPPPLRLDTMDMSRNSSDAGHTDSGEGIVESPESSPVERTSHATFIAPALPPIRISMGGTDFSDLLKSVGGNVLKLDQLKEANEDGSVNSISRSPSILPSPSSIFASTPTSDGIMKSPDTDETPVKRVEPIRNGLSRQPSLAHERSGSPTPSLAKDRAFPKLSTNVDSVGMGTDSRPQSPRVLEDRRALVEGPSSTQSGHLDGRRSLDVKSRPRKISTHSSRTATIESRDAAHITVTSPDNLTSKLLRADSASVVKRQLQDVLSTAASRKETHVTLPVDLVQTMFALLEQRAEEYNDLKQKLDGAKRASKQYIDGLTVAQTEYDRELKARRDAEAEVTRLRVLLSGQAVRLSAISGESKRHEVQKQLSRELNDNLSTLEKSLSQLKVERDMTLAEVEQLSASRSSTTVVGAEDGSPASMTRALSMRFDNIKTQYKLELLPLTEQREALTRELAELKASRDAFLEETTMLNARNEELAQLNSQYVRGLEAAGIDYAKPGHALQDSIDYIKPKNLADFSASVSSLTEESSESRFVKISKPDIMESPQVKPTRFIKWPGSKTPKDNVAVAWPDPHKPMGRKEHVFQQISVLRLGRCDHCSDKMWGSQLRCSSCNIAVHTRCIHQVAPCSQQRVAREDNAAPLHPSIFGRDLIEQVRFDSREDPRSIPVIVEKCIDAVDALALDYEGIYRKTGGSGQSKVITQLFNSANYRSFDLRNTEKFNDICSVTSVLKSYFRALPDPLLTYALHDEFIAASNIKDSAVKSEALTKLVHKLPKEHYHTTRALMLHLHRISERSDQNLMHARNLGVVFGPTLMRSRDPNAEFVDMAGKALSVEWLIENAPMVFEHSGPTQ</sequence>
<dbReference type="GeneID" id="38777625"/>
<evidence type="ECO:0000259" key="9">
    <source>
        <dbReference type="PROSITE" id="PS50238"/>
    </source>
</evidence>
<dbReference type="InterPro" id="IPR002219">
    <property type="entry name" value="PKC_DAG/PE"/>
</dbReference>
<dbReference type="OrthoDB" id="79452at2759"/>
<dbReference type="PROSITE" id="PS50023">
    <property type="entry name" value="LIM_DOMAIN_2"/>
    <property type="match status" value="1"/>
</dbReference>
<dbReference type="SMART" id="SM00324">
    <property type="entry name" value="RhoGAP"/>
    <property type="match status" value="1"/>
</dbReference>
<feature type="domain" description="LIM zinc-binding" evidence="7">
    <location>
        <begin position="96"/>
        <end position="155"/>
    </location>
</feature>
<feature type="compositionally biased region" description="Basic and acidic residues" evidence="6">
    <location>
        <begin position="262"/>
        <end position="275"/>
    </location>
</feature>
<evidence type="ECO:0000256" key="1">
    <source>
        <dbReference type="ARBA" id="ARBA00022468"/>
    </source>
</evidence>
<keyword evidence="1" id="KW-0343">GTPase activation</keyword>
<dbReference type="GO" id="GO:0005096">
    <property type="term" value="F:GTPase activator activity"/>
    <property type="evidence" value="ECO:0007669"/>
    <property type="project" value="UniProtKB-KW"/>
</dbReference>
<feature type="compositionally biased region" description="Low complexity" evidence="6">
    <location>
        <begin position="323"/>
        <end position="335"/>
    </location>
</feature>
<keyword evidence="4" id="KW-0440">LIM domain</keyword>
<evidence type="ECO:0000313" key="11">
    <source>
        <dbReference type="Proteomes" id="UP000287166"/>
    </source>
</evidence>
<dbReference type="Proteomes" id="UP000287166">
    <property type="component" value="Unassembled WGS sequence"/>
</dbReference>
<dbReference type="GO" id="GO:0007165">
    <property type="term" value="P:signal transduction"/>
    <property type="evidence" value="ECO:0007669"/>
    <property type="project" value="InterPro"/>
</dbReference>
<keyword evidence="3 4" id="KW-0862">Zinc</keyword>
<dbReference type="InParanoid" id="A0A401GEV6"/>
<evidence type="ECO:0000259" key="7">
    <source>
        <dbReference type="PROSITE" id="PS50023"/>
    </source>
</evidence>
<accession>A0A401GEV6</accession>
<feature type="compositionally biased region" description="Basic and acidic residues" evidence="6">
    <location>
        <begin position="556"/>
        <end position="565"/>
    </location>
</feature>
<dbReference type="FunCoup" id="A0A401GEV6">
    <property type="interactions" value="288"/>
</dbReference>
<evidence type="ECO:0000313" key="10">
    <source>
        <dbReference type="EMBL" id="GBE80708.1"/>
    </source>
</evidence>
<dbReference type="PROSITE" id="PS00479">
    <property type="entry name" value="ZF_DAG_PE_1"/>
    <property type="match status" value="1"/>
</dbReference>
<feature type="compositionally biased region" description="Basic and acidic residues" evidence="6">
    <location>
        <begin position="193"/>
        <end position="202"/>
    </location>
</feature>
<dbReference type="Gene3D" id="2.10.110.10">
    <property type="entry name" value="Cysteine Rich Protein"/>
    <property type="match status" value="2"/>
</dbReference>